<dbReference type="Proteomes" id="UP001732700">
    <property type="component" value="Chromosome 2D"/>
</dbReference>
<reference evidence="1" key="1">
    <citation type="submission" date="2021-05" db="EMBL/GenBank/DDBJ databases">
        <authorList>
            <person name="Scholz U."/>
            <person name="Mascher M."/>
            <person name="Fiebig A."/>
        </authorList>
    </citation>
    <scope>NUCLEOTIDE SEQUENCE [LARGE SCALE GENOMIC DNA]</scope>
</reference>
<proteinExistence type="predicted"/>
<protein>
    <submittedName>
        <fullName evidence="1">Uncharacterized protein</fullName>
    </submittedName>
</protein>
<accession>A0ACD5VAA0</accession>
<keyword evidence="2" id="KW-1185">Reference proteome</keyword>
<evidence type="ECO:0000313" key="2">
    <source>
        <dbReference type="Proteomes" id="UP001732700"/>
    </source>
</evidence>
<dbReference type="EnsemblPlants" id="AVESA.00010b.r2.2DG0392670.1">
    <property type="protein sequence ID" value="AVESA.00010b.r2.2DG0392670.1.CDS"/>
    <property type="gene ID" value="AVESA.00010b.r2.2DG0392670"/>
</dbReference>
<reference evidence="1" key="2">
    <citation type="submission" date="2025-09" db="UniProtKB">
        <authorList>
            <consortium name="EnsemblPlants"/>
        </authorList>
    </citation>
    <scope>IDENTIFICATION</scope>
</reference>
<name>A0ACD5VAA0_AVESA</name>
<sequence>MDLTKGAMDFATKVVDFATGSMGSLLLKLGELLKEEYMLQTGVKEDIEYLERELKSMQAALRKVGDVPRDQLDQHVKLWAGEVRNLAYTMEDAIDKFLVRVDSSEPTLETHNKLIWLMKKIGELFTKGKTRHEISKEIKEIKARVQEVADWRDRYRVNEVLANPAGATTVDPRMLALYKDQKELVGIDMALNELTKKLDVGDGGDDESKKLKILSIFGFGGLGKTTLAKAVYDKLQAQFDCRAFVSVGRKPSIKKLLNDILYEIEKQMYPMLDERQLMDKLRGLLKDKRYFVVIDDIWETETWKIIRCAFMNNNCTSRIVTTTRIFDVANESDEVYRLKPLTHDLSMELFHTRLCGGINKCPYEHPTMVNKILNKCGGVPLAIITIASVLVGKPVELWSTVYNSIGFGDEHNEDVENTRKILLFSYYDLPFHLRTCLLYLSQYQEDTLIEKDSLIWRWVAEGFVHEEEGVGLSEIAERYFNSLVNKSMIQPVDLLNHGIICHCRVHDMILDMIRPLAKEENFMTLLASMEQHTHSICCDVRRLVIKGKSQVVNTCMSQVRSFNAVCTDEFWLPLSSFQALRVLVLDAGDSNLNNRGHLENLGKLVHLRYLGLRGVDTLELPMEIGNLKFLQALDMRDHKIKELPQSVGQLSHLKLLHAGGTDTRMPDWIGNLTSLEELWMSEANESSNFSNELGKLTELRKLCITKSLYLTSASSVKAWAESVAKLQKIQDIQIGRIESNINDDDATSCWDGYVPPRQLRVLSMLSRQPVGLLARTNPWLLPNLTYLALQVDTPDMVTFGRFPELVTLRLTMGALGHQHDVMGTSSGAFPRLRFFATSGTPGRFIEGDMPRLEYLEFRLNLVHDTNLHFDFGSLANLPLLQKVKVIILYEPSRPRADLQEAANGVIHAIDLLPNRPILALFGVSIYVSINGG</sequence>
<evidence type="ECO:0000313" key="1">
    <source>
        <dbReference type="EnsemblPlants" id="AVESA.00010b.r2.2DG0392670.1.CDS"/>
    </source>
</evidence>
<organism evidence="1 2">
    <name type="scientific">Avena sativa</name>
    <name type="common">Oat</name>
    <dbReference type="NCBI Taxonomy" id="4498"/>
    <lineage>
        <taxon>Eukaryota</taxon>
        <taxon>Viridiplantae</taxon>
        <taxon>Streptophyta</taxon>
        <taxon>Embryophyta</taxon>
        <taxon>Tracheophyta</taxon>
        <taxon>Spermatophyta</taxon>
        <taxon>Magnoliopsida</taxon>
        <taxon>Liliopsida</taxon>
        <taxon>Poales</taxon>
        <taxon>Poaceae</taxon>
        <taxon>BOP clade</taxon>
        <taxon>Pooideae</taxon>
        <taxon>Poodae</taxon>
        <taxon>Poeae</taxon>
        <taxon>Poeae Chloroplast Group 1 (Aveneae type)</taxon>
        <taxon>Aveninae</taxon>
        <taxon>Avena</taxon>
    </lineage>
</organism>